<evidence type="ECO:0000313" key="1">
    <source>
        <dbReference type="EMBL" id="SDJ11474.1"/>
    </source>
</evidence>
<dbReference type="AlphaFoldDB" id="A0A1G8R3A3"/>
<name>A0A1G8R3A3_9HYPH</name>
<keyword evidence="2" id="KW-1185">Reference proteome</keyword>
<evidence type="ECO:0000313" key="2">
    <source>
        <dbReference type="Proteomes" id="UP000198894"/>
    </source>
</evidence>
<dbReference type="EMBL" id="FNEE01000004">
    <property type="protein sequence ID" value="SDJ11474.1"/>
    <property type="molecule type" value="Genomic_DNA"/>
</dbReference>
<organism evidence="1 2">
    <name type="scientific">Mesorhizobium muleiense</name>
    <dbReference type="NCBI Taxonomy" id="1004279"/>
    <lineage>
        <taxon>Bacteria</taxon>
        <taxon>Pseudomonadati</taxon>
        <taxon>Pseudomonadota</taxon>
        <taxon>Alphaproteobacteria</taxon>
        <taxon>Hyphomicrobiales</taxon>
        <taxon>Phyllobacteriaceae</taxon>
        <taxon>Mesorhizobium</taxon>
    </lineage>
</organism>
<proteinExistence type="predicted"/>
<accession>A0A1G8R3A3</accession>
<sequence length="78" mass="8526">MMNADEMQAVADTLMRVVTPDMAPKQLIKAARKEHPNASKKDIARAAFFSIIANAEEDHGKARNLQAFAIAERVDGTS</sequence>
<dbReference type="Proteomes" id="UP000198894">
    <property type="component" value="Unassembled WGS sequence"/>
</dbReference>
<gene>
    <name evidence="1" type="ORF">SAMN05428953_104250</name>
</gene>
<protein>
    <submittedName>
        <fullName evidence="1">Uncharacterized protein</fullName>
    </submittedName>
</protein>
<reference evidence="2" key="1">
    <citation type="submission" date="2016-10" db="EMBL/GenBank/DDBJ databases">
        <authorList>
            <person name="Varghese N."/>
            <person name="Submissions S."/>
        </authorList>
    </citation>
    <scope>NUCLEOTIDE SEQUENCE [LARGE SCALE GENOMIC DNA]</scope>
    <source>
        <strain evidence="2">CGMCC 1.11022</strain>
    </source>
</reference>